<dbReference type="EMBL" id="LNIX01000010">
    <property type="protein sequence ID" value="OXA49636.1"/>
    <property type="molecule type" value="Genomic_DNA"/>
</dbReference>
<keyword evidence="3" id="KW-1185">Reference proteome</keyword>
<gene>
    <name evidence="2" type="ORF">Fcan01_15398</name>
</gene>
<feature type="transmembrane region" description="Helical" evidence="1">
    <location>
        <begin position="177"/>
        <end position="199"/>
    </location>
</feature>
<feature type="transmembrane region" description="Helical" evidence="1">
    <location>
        <begin position="562"/>
        <end position="585"/>
    </location>
</feature>
<organism evidence="2 3">
    <name type="scientific">Folsomia candida</name>
    <name type="common">Springtail</name>
    <dbReference type="NCBI Taxonomy" id="158441"/>
    <lineage>
        <taxon>Eukaryota</taxon>
        <taxon>Metazoa</taxon>
        <taxon>Ecdysozoa</taxon>
        <taxon>Arthropoda</taxon>
        <taxon>Hexapoda</taxon>
        <taxon>Collembola</taxon>
        <taxon>Entomobryomorpha</taxon>
        <taxon>Isotomoidea</taxon>
        <taxon>Isotomidae</taxon>
        <taxon>Proisotominae</taxon>
        <taxon>Folsomia</taxon>
    </lineage>
</organism>
<reference evidence="2 3" key="1">
    <citation type="submission" date="2015-12" db="EMBL/GenBank/DDBJ databases">
        <title>The genome of Folsomia candida.</title>
        <authorList>
            <person name="Faddeeva A."/>
            <person name="Derks M.F."/>
            <person name="Anvar Y."/>
            <person name="Smit S."/>
            <person name="Van Straalen N."/>
            <person name="Roelofs D."/>
        </authorList>
    </citation>
    <scope>NUCLEOTIDE SEQUENCE [LARGE SCALE GENOMIC DNA]</scope>
    <source>
        <strain evidence="2 3">VU population</strain>
        <tissue evidence="2">Whole body</tissue>
    </source>
</reference>
<evidence type="ECO:0000256" key="1">
    <source>
        <dbReference type="SAM" id="Phobius"/>
    </source>
</evidence>
<name>A0A226DZL3_FOLCA</name>
<feature type="transmembrane region" description="Helical" evidence="1">
    <location>
        <begin position="73"/>
        <end position="93"/>
    </location>
</feature>
<comment type="caution">
    <text evidence="2">The sequence shown here is derived from an EMBL/GenBank/DDBJ whole genome shotgun (WGS) entry which is preliminary data.</text>
</comment>
<sequence length="638" mass="72029">MSSKFKRSRISLAGIPCLKEAPKQAGGELVSPGMWILLNLYRNVFAKFSMMPFSFDSSERMIHVDRLTRMNRLVSKCWAALGLLHSLICFYLLRNMISSSKIENDDILDILRPVACMYLGLLPLTMMGMSYTISFCPQVAPSIVNCIPKLEKKFSDLDNTLCRRRTRKVSNPHLETLIYIGIYATPIAMMVLVPSTVMLNLDPLSIWFSTTCEDCITETVTFYAARILILTLLGVEILKSGIAFLIVGMIVMLAASEGTNNLDNNIKSGPVSKLGILRLYQELQVWNQHTNILFCYKAIPPLLFFGLVIVIVANYATIKLFGVLPDIIYPVAPASSGGAAILFMTLLPQAAKTHENSSRFLGRVKNHVIGKYERKVGNSLRPIGARCGPFGIIRNEWRIAPLMKIDPKQYNIYSSDRYFETMKTSDRRFASTKEIRNWKNYKFLPLLNKNTKDKMSSKFQRSAMFLAGIRSLMAKKEAGELVSPGMWTILNLYRNVFAKFSMMPFSFDLSERVIHVDRLTRGKRFVSKCWSVLGPIHSLFCFYLLSNMLSRRKFKSDDVLTVLRPVACMYLGLIPLALTGMSYTISFCPQVAPMIVNCIPKLEKKIMAGIENLSLRNLLKSCVSIYKFEVAGRDGSSN</sequence>
<feature type="transmembrane region" description="Helical" evidence="1">
    <location>
        <begin position="302"/>
        <end position="321"/>
    </location>
</feature>
<proteinExistence type="predicted"/>
<feature type="transmembrane region" description="Helical" evidence="1">
    <location>
        <begin position="227"/>
        <end position="255"/>
    </location>
</feature>
<keyword evidence="1" id="KW-0812">Transmembrane</keyword>
<accession>A0A226DZL3</accession>
<feature type="transmembrane region" description="Helical" evidence="1">
    <location>
        <begin position="327"/>
        <end position="347"/>
    </location>
</feature>
<protein>
    <submittedName>
        <fullName evidence="2">Uncharacterized protein</fullName>
    </submittedName>
</protein>
<dbReference type="AlphaFoldDB" id="A0A226DZL3"/>
<keyword evidence="1" id="KW-1133">Transmembrane helix</keyword>
<keyword evidence="1" id="KW-0472">Membrane</keyword>
<feature type="transmembrane region" description="Helical" evidence="1">
    <location>
        <begin position="113"/>
        <end position="133"/>
    </location>
</feature>
<feature type="transmembrane region" description="Helical" evidence="1">
    <location>
        <begin position="529"/>
        <end position="550"/>
    </location>
</feature>
<evidence type="ECO:0000313" key="2">
    <source>
        <dbReference type="EMBL" id="OXA49636.1"/>
    </source>
</evidence>
<evidence type="ECO:0000313" key="3">
    <source>
        <dbReference type="Proteomes" id="UP000198287"/>
    </source>
</evidence>
<dbReference type="Proteomes" id="UP000198287">
    <property type="component" value="Unassembled WGS sequence"/>
</dbReference>